<dbReference type="SUPFAM" id="SSF53649">
    <property type="entry name" value="Alkaline phosphatase-like"/>
    <property type="match status" value="1"/>
</dbReference>
<comment type="caution">
    <text evidence="7">The sequence shown here is derived from an EMBL/GenBank/DDBJ whole genome shotgun (WGS) entry which is preliminary data.</text>
</comment>
<feature type="binding site" evidence="5">
    <location>
        <position position="96"/>
    </location>
    <ligand>
        <name>substrate</name>
    </ligand>
</feature>
<keyword evidence="1 4" id="KW-0597">Phosphoprotein</keyword>
<feature type="binding site" evidence="5">
    <location>
        <begin position="172"/>
        <end position="174"/>
    </location>
    <ligand>
        <name>substrate</name>
    </ligand>
</feature>
<dbReference type="PIRSF" id="PIRSF031924">
    <property type="entry name" value="Pi-irrepressible_AP"/>
    <property type="match status" value="1"/>
</dbReference>
<evidence type="ECO:0000256" key="5">
    <source>
        <dbReference type="PIRSR" id="PIRSR031924-51"/>
    </source>
</evidence>
<dbReference type="RefSeq" id="WP_119909564.1">
    <property type="nucleotide sequence ID" value="NZ_QZCH01000003.1"/>
</dbReference>
<protein>
    <submittedName>
        <fullName evidence="7">Alkaline phosphatase family protein</fullName>
    </submittedName>
</protein>
<dbReference type="PANTHER" id="PTHR10151">
    <property type="entry name" value="ECTONUCLEOTIDE PYROPHOSPHATASE/PHOSPHODIESTERASE"/>
    <property type="match status" value="1"/>
</dbReference>
<proteinExistence type="predicted"/>
<feature type="chain" id="PRO_5019225500" evidence="6">
    <location>
        <begin position="22"/>
        <end position="562"/>
    </location>
</feature>
<feature type="active site" description="Phosphothreonine intermediate" evidence="4">
    <location>
        <position position="75"/>
    </location>
</feature>
<dbReference type="Pfam" id="PF01663">
    <property type="entry name" value="Phosphodiest"/>
    <property type="match status" value="1"/>
</dbReference>
<keyword evidence="3 6" id="KW-0732">Signal</keyword>
<evidence type="ECO:0000313" key="7">
    <source>
        <dbReference type="EMBL" id="RJG49918.1"/>
    </source>
</evidence>
<evidence type="ECO:0000313" key="8">
    <source>
        <dbReference type="Proteomes" id="UP000283255"/>
    </source>
</evidence>
<dbReference type="InterPro" id="IPR002591">
    <property type="entry name" value="Phosphodiest/P_Trfase"/>
</dbReference>
<dbReference type="PROSITE" id="PS51257">
    <property type="entry name" value="PROKAR_LIPOPROTEIN"/>
    <property type="match status" value="1"/>
</dbReference>
<organism evidence="7 8">
    <name type="scientific">Motilimonas pumila</name>
    <dbReference type="NCBI Taxonomy" id="2303987"/>
    <lineage>
        <taxon>Bacteria</taxon>
        <taxon>Pseudomonadati</taxon>
        <taxon>Pseudomonadota</taxon>
        <taxon>Gammaproteobacteria</taxon>
        <taxon>Alteromonadales</taxon>
        <taxon>Alteromonadales genera incertae sedis</taxon>
        <taxon>Motilimonas</taxon>
    </lineage>
</organism>
<feature type="signal peptide" evidence="6">
    <location>
        <begin position="1"/>
        <end position="21"/>
    </location>
</feature>
<keyword evidence="8" id="KW-1185">Reference proteome</keyword>
<dbReference type="Proteomes" id="UP000283255">
    <property type="component" value="Unassembled WGS sequence"/>
</dbReference>
<reference evidence="7 8" key="2">
    <citation type="submission" date="2019-01" db="EMBL/GenBank/DDBJ databases">
        <title>Motilimonas pumilus sp. nov., isolated from the gut of sea cucumber (Apostichopus japonicus).</title>
        <authorList>
            <person name="Wang F.-Q."/>
            <person name="Ren L.-H."/>
            <person name="Lin Y.-W."/>
            <person name="Sun G.-H."/>
            <person name="Du Z.-J."/>
            <person name="Zhao J.-X."/>
            <person name="Liu X.-J."/>
            <person name="Liu L.-J."/>
        </authorList>
    </citation>
    <scope>NUCLEOTIDE SEQUENCE [LARGE SCALE GENOMIC DNA]</scope>
    <source>
        <strain evidence="7 8">PLHSC7-2</strain>
    </source>
</reference>
<dbReference type="Gene3D" id="3.40.720.10">
    <property type="entry name" value="Alkaline Phosphatase, subunit A"/>
    <property type="match status" value="1"/>
</dbReference>
<dbReference type="GO" id="GO:0046872">
    <property type="term" value="F:metal ion binding"/>
    <property type="evidence" value="ECO:0007669"/>
    <property type="project" value="UniProtKB-KW"/>
</dbReference>
<dbReference type="AlphaFoldDB" id="A0A418YHQ9"/>
<dbReference type="PANTHER" id="PTHR10151:SF120">
    <property type="entry name" value="BIS(5'-ADENOSYL)-TRIPHOSPHATASE"/>
    <property type="match status" value="1"/>
</dbReference>
<dbReference type="GO" id="GO:0004035">
    <property type="term" value="F:alkaline phosphatase activity"/>
    <property type="evidence" value="ECO:0007669"/>
    <property type="project" value="InterPro"/>
</dbReference>
<gene>
    <name evidence="7" type="ORF">D1Z90_04550</name>
</gene>
<evidence type="ECO:0000256" key="4">
    <source>
        <dbReference type="PIRSR" id="PIRSR031924-50"/>
    </source>
</evidence>
<sequence length="562" mass="62287">MKKVLCMTALTGLFACFGAAAQSQPKLVLQITVDALRGDLEQRFRHNMGEGGFNYLLDKGIYYDNAHYQHANTETIVGHVSLATGAPPKVHGMVGNVWFDRAENRAVYNIEDERYHLLTSGADVDKSAEIDSTQKVAKGDGRSPLPMLSSTFSDELALAYNGQSKVFAVSVKDRGAVSLAGQYGKAFWFSKSAGEFVSSDYYYQQYPGWVDAFNQSKPLQGYHEKSWQLSLDQSKYLFKDEKGTDGKTELAGFGTRFPHAYGPTTDKYFTTKLTLSPAGDELTLAFTQALIAEEQLGQDAIPDYLAVSFSSNDYVIHMFGPSSLEAEDNLLRLDRSIAQLLKTVDEKVGLEHTLIVLSADHGAPDTPSYLQAMGDQKAEYFNFQLLDAKVLSDLLSKALNQKGKWVEQYAQPYIYLDHDLVKQHKLDLAKVQQVLADRLSQVPNIQYAVPTSRIVDGQLANTRVMNLVANNYHPQRSGDVHLIFSPNVYINDLDGLKVASVHGSPWRYDTYVPVVFAGMKLAPERVNRAVTPYDIAPTLAHYLKIAPPNGATGSVLEEVVER</sequence>
<evidence type="ECO:0000256" key="6">
    <source>
        <dbReference type="SAM" id="SignalP"/>
    </source>
</evidence>
<dbReference type="InterPro" id="IPR017850">
    <property type="entry name" value="Alkaline_phosphatase_core_sf"/>
</dbReference>
<evidence type="ECO:0000256" key="1">
    <source>
        <dbReference type="ARBA" id="ARBA00022553"/>
    </source>
</evidence>
<evidence type="ECO:0000256" key="2">
    <source>
        <dbReference type="ARBA" id="ARBA00022723"/>
    </source>
</evidence>
<keyword evidence="2" id="KW-0479">Metal-binding</keyword>
<reference evidence="7 8" key="1">
    <citation type="submission" date="2018-09" db="EMBL/GenBank/DDBJ databases">
        <authorList>
            <person name="Wang F."/>
        </authorList>
    </citation>
    <scope>NUCLEOTIDE SEQUENCE [LARGE SCALE GENOMIC DNA]</scope>
    <source>
        <strain evidence="7 8">PLHSC7-2</strain>
    </source>
</reference>
<dbReference type="CDD" id="cd16016">
    <property type="entry name" value="AP-SPAP"/>
    <property type="match status" value="1"/>
</dbReference>
<dbReference type="Gene3D" id="3.30.1360.150">
    <property type="match status" value="1"/>
</dbReference>
<dbReference type="InterPro" id="IPR026263">
    <property type="entry name" value="Alkaline_phosphatase_prok"/>
</dbReference>
<dbReference type="OrthoDB" id="9766127at2"/>
<evidence type="ECO:0000256" key="3">
    <source>
        <dbReference type="ARBA" id="ARBA00022729"/>
    </source>
</evidence>
<dbReference type="EMBL" id="QZCH01000003">
    <property type="protein sequence ID" value="RJG49918.1"/>
    <property type="molecule type" value="Genomic_DNA"/>
</dbReference>
<accession>A0A418YHQ9</accession>
<name>A0A418YHQ9_9GAMM</name>